<dbReference type="InterPro" id="IPR036866">
    <property type="entry name" value="RibonucZ/Hydroxyglut_hydro"/>
</dbReference>
<dbReference type="PANTHER" id="PTHR43546:SF8">
    <property type="entry name" value="METALLO-BETA-LACTAMASE DOMAIN-CONTAINING PROTEIN"/>
    <property type="match status" value="1"/>
</dbReference>
<dbReference type="PANTHER" id="PTHR43546">
    <property type="entry name" value="UPF0173 METAL-DEPENDENT HYDROLASE MJ1163-RELATED"/>
    <property type="match status" value="1"/>
</dbReference>
<evidence type="ECO:0000313" key="1">
    <source>
        <dbReference type="EMBL" id="QKG79846.1"/>
    </source>
</evidence>
<dbReference type="SUPFAM" id="SSF56281">
    <property type="entry name" value="Metallo-hydrolase/oxidoreductase"/>
    <property type="match status" value="1"/>
</dbReference>
<gene>
    <name evidence="1" type="ORF">FHG85_06085</name>
</gene>
<dbReference type="KEGG" id="ttz:FHG85_06085"/>
<dbReference type="Gene3D" id="3.60.15.10">
    <property type="entry name" value="Ribonuclease Z/Hydroxyacylglutathione hydrolase-like"/>
    <property type="match status" value="1"/>
</dbReference>
<keyword evidence="2" id="KW-1185">Reference proteome</keyword>
<dbReference type="EMBL" id="CP041345">
    <property type="protein sequence ID" value="QKG79846.1"/>
    <property type="molecule type" value="Genomic_DNA"/>
</dbReference>
<organism evidence="1 2">
    <name type="scientific">Tenuifilum thalassicum</name>
    <dbReference type="NCBI Taxonomy" id="2590900"/>
    <lineage>
        <taxon>Bacteria</taxon>
        <taxon>Pseudomonadati</taxon>
        <taxon>Bacteroidota</taxon>
        <taxon>Bacteroidia</taxon>
        <taxon>Bacteroidales</taxon>
        <taxon>Tenuifilaceae</taxon>
        <taxon>Tenuifilum</taxon>
    </lineage>
</organism>
<accession>A0A7D4CGH7</accession>
<keyword evidence="1" id="KW-0378">Hydrolase</keyword>
<protein>
    <submittedName>
        <fullName evidence="1">MBL fold metallo-hydrolase</fullName>
    </submittedName>
</protein>
<name>A0A7D4CGH7_9BACT</name>
<dbReference type="InterPro" id="IPR050114">
    <property type="entry name" value="UPF0173_UPF0282_UlaG_hydrolase"/>
</dbReference>
<dbReference type="GO" id="GO:0016787">
    <property type="term" value="F:hydrolase activity"/>
    <property type="evidence" value="ECO:0007669"/>
    <property type="project" value="UniProtKB-KW"/>
</dbReference>
<proteinExistence type="predicted"/>
<sequence length="222" mass="25098">MDTHAKKNIEAVAESIQWFGQAAIKIMNCGKVIYIDPYQIKETDKADLILITHSHFDHYSPDDLKKIVATNTWIFCPEDIADEVKQLGAAKVIAVKPGFMDEWNGIEIHAVPMYNINKSDKHPKSSNWVGYLLNLCNVWLYHAGDTERIPEMKDIKTDIILLPLGQTYTMNCVEDAAESVLDTGASVAIPIHYGMYEGSESDVEKFKELLKDKVEVILLQKE</sequence>
<dbReference type="Pfam" id="PF13483">
    <property type="entry name" value="Lactamase_B_3"/>
    <property type="match status" value="1"/>
</dbReference>
<dbReference type="AlphaFoldDB" id="A0A7D4CGH7"/>
<dbReference type="RefSeq" id="WP_173073996.1">
    <property type="nucleotide sequence ID" value="NZ_CP041345.1"/>
</dbReference>
<reference evidence="1 2" key="1">
    <citation type="submission" date="2019-07" db="EMBL/GenBank/DDBJ databases">
        <title>Thalassofilum flectens gen. nov., sp. nov., a novel moderate thermophilic anaerobe from a shallow sea hot spring in Kunashir Island (Russia), representing a new family in the order Bacteroidales, and proposal of Thalassofilacea fam. nov.</title>
        <authorList>
            <person name="Kochetkova T.V."/>
            <person name="Podosokorskaya O.A."/>
            <person name="Novikov A."/>
            <person name="Elcheninov A.G."/>
            <person name="Toshchakov S.V."/>
            <person name="Kublanov I.V."/>
        </authorList>
    </citation>
    <scope>NUCLEOTIDE SEQUENCE [LARGE SCALE GENOMIC DNA]</scope>
    <source>
        <strain evidence="1 2">38-H</strain>
    </source>
</reference>
<evidence type="ECO:0000313" key="2">
    <source>
        <dbReference type="Proteomes" id="UP000500961"/>
    </source>
</evidence>
<dbReference type="Proteomes" id="UP000500961">
    <property type="component" value="Chromosome"/>
</dbReference>